<dbReference type="Gene3D" id="3.40.50.620">
    <property type="entry name" value="HUPs"/>
    <property type="match status" value="1"/>
</dbReference>
<dbReference type="RefSeq" id="WP_235705669.1">
    <property type="nucleotide sequence ID" value="NZ_JAKGBZ010000049.1"/>
</dbReference>
<feature type="binding site" evidence="4">
    <location>
        <position position="191"/>
    </location>
    <ligand>
        <name>[4Fe-4S] cluster</name>
        <dbReference type="ChEBI" id="CHEBI:49883"/>
    </ligand>
</feature>
<comment type="caution">
    <text evidence="6">The sequence shown here is derived from an EMBL/GenBank/DDBJ whole genome shotgun (WGS) entry which is preliminary data.</text>
</comment>
<dbReference type="NCBIfam" id="NF002537">
    <property type="entry name" value="PRK02090.1"/>
    <property type="match status" value="1"/>
</dbReference>
<sequence>MLDTSTAIEAATQDLLRRAIETDYKGRIALVSSFGTESAVLLHMIARIDRRLPVIFLDTGKLFPDTIAYRNALITRLHLSDVRSIRPDPAHLASFDPDGTLFARDPDFCCALRKTMPLDAALEGFDAWISGRKRNQTETRADIAAIETGPDGRTVLNPLGDWSREDIETYFDTHHLPRHPLESDGFASIGCFTCTRRIKPGEDARAGRWSGSGKTECGIFLSRPAEVPA</sequence>
<dbReference type="EC" id="1.8.4.10" evidence="4"/>
<dbReference type="SUPFAM" id="SSF52402">
    <property type="entry name" value="Adenine nucleotide alpha hydrolases-like"/>
    <property type="match status" value="1"/>
</dbReference>
<feature type="binding site" evidence="4">
    <location>
        <position position="110"/>
    </location>
    <ligand>
        <name>[4Fe-4S] cluster</name>
        <dbReference type="ChEBI" id="CHEBI:49883"/>
    </ligand>
</feature>
<comment type="subcellular location">
    <subcellularLocation>
        <location evidence="4">Cytoplasm</location>
    </subcellularLocation>
</comment>
<proteinExistence type="inferred from homology"/>
<reference evidence="6 7" key="1">
    <citation type="submission" date="2022-01" db="EMBL/GenBank/DDBJ databases">
        <authorList>
            <person name="Won M."/>
            <person name="Kim S.-J."/>
            <person name="Kwon S.-W."/>
        </authorList>
    </citation>
    <scope>NUCLEOTIDE SEQUENCE [LARGE SCALE GENOMIC DNA]</scope>
    <source>
        <strain evidence="6 7">KCTC 23505</strain>
    </source>
</reference>
<comment type="cofactor">
    <cofactor evidence="4">
        <name>[4Fe-4S] cluster</name>
        <dbReference type="ChEBI" id="CHEBI:49883"/>
    </cofactor>
    <text evidence="4">Binds 1 [4Fe-4S] cluster per subunit.</text>
</comment>
<keyword evidence="4" id="KW-0479">Metal-binding</keyword>
<evidence type="ECO:0000313" key="6">
    <source>
        <dbReference type="EMBL" id="MCF3948384.1"/>
    </source>
</evidence>
<evidence type="ECO:0000256" key="2">
    <source>
        <dbReference type="ARBA" id="ARBA00023002"/>
    </source>
</evidence>
<keyword evidence="4" id="KW-0408">Iron</keyword>
<evidence type="ECO:0000259" key="5">
    <source>
        <dbReference type="Pfam" id="PF01507"/>
    </source>
</evidence>
<evidence type="ECO:0000256" key="4">
    <source>
        <dbReference type="HAMAP-Rule" id="MF_00063"/>
    </source>
</evidence>
<dbReference type="Proteomes" id="UP001521209">
    <property type="component" value="Unassembled WGS sequence"/>
</dbReference>
<feature type="active site" description="Nucleophile; cysteine thiosulfonate intermediate" evidence="4">
    <location>
        <position position="217"/>
    </location>
</feature>
<protein>
    <recommendedName>
        <fullName evidence="4">Adenosine 5'-phosphosulfate reductase</fullName>
        <shortName evidence="4">APS reductase</shortName>
        <ecNumber evidence="4">1.8.4.10</ecNumber>
    </recommendedName>
    <alternativeName>
        <fullName evidence="4">5'-adenylylsulfate reductase</fullName>
    </alternativeName>
    <alternativeName>
        <fullName evidence="4">Thioredoxin-dependent 5'-adenylylsulfate reductase</fullName>
    </alternativeName>
</protein>
<feature type="binding site" evidence="4">
    <location>
        <position position="194"/>
    </location>
    <ligand>
        <name>[4Fe-4S] cluster</name>
        <dbReference type="ChEBI" id="CHEBI:49883"/>
    </ligand>
</feature>
<comment type="pathway">
    <text evidence="3 4">Sulfur metabolism; hydrogen sulfide biosynthesis; sulfite from sulfate.</text>
</comment>
<keyword evidence="4" id="KW-0963">Cytoplasm</keyword>
<evidence type="ECO:0000313" key="7">
    <source>
        <dbReference type="Proteomes" id="UP001521209"/>
    </source>
</evidence>
<evidence type="ECO:0000256" key="1">
    <source>
        <dbReference type="ARBA" id="ARBA00009732"/>
    </source>
</evidence>
<dbReference type="PIRSF" id="PIRSF000857">
    <property type="entry name" value="PAPS_reductase"/>
    <property type="match status" value="1"/>
</dbReference>
<organism evidence="6 7">
    <name type="scientific">Acidiphilium iwatense</name>
    <dbReference type="NCBI Taxonomy" id="768198"/>
    <lineage>
        <taxon>Bacteria</taxon>
        <taxon>Pseudomonadati</taxon>
        <taxon>Pseudomonadota</taxon>
        <taxon>Alphaproteobacteria</taxon>
        <taxon>Acetobacterales</taxon>
        <taxon>Acidocellaceae</taxon>
        <taxon>Acidiphilium</taxon>
    </lineage>
</organism>
<dbReference type="InterPro" id="IPR014729">
    <property type="entry name" value="Rossmann-like_a/b/a_fold"/>
</dbReference>
<keyword evidence="4" id="KW-0411">Iron-sulfur</keyword>
<comment type="function">
    <text evidence="4">Catalyzes the formation of sulfite from adenosine 5'-phosphosulfate (APS) using thioredoxin as an electron donor.</text>
</comment>
<name>A0ABS9E0B8_9PROT</name>
<keyword evidence="7" id="KW-1185">Reference proteome</keyword>
<comment type="catalytic activity">
    <reaction evidence="4">
        <text>[thioredoxin]-disulfide + sulfite + AMP + 2 H(+) = adenosine 5'-phosphosulfate + [thioredoxin]-dithiol</text>
        <dbReference type="Rhea" id="RHEA:21976"/>
        <dbReference type="Rhea" id="RHEA-COMP:10698"/>
        <dbReference type="Rhea" id="RHEA-COMP:10700"/>
        <dbReference type="ChEBI" id="CHEBI:15378"/>
        <dbReference type="ChEBI" id="CHEBI:17359"/>
        <dbReference type="ChEBI" id="CHEBI:29950"/>
        <dbReference type="ChEBI" id="CHEBI:50058"/>
        <dbReference type="ChEBI" id="CHEBI:58243"/>
        <dbReference type="ChEBI" id="CHEBI:456215"/>
        <dbReference type="EC" id="1.8.4.10"/>
    </reaction>
</comment>
<feature type="domain" description="Phosphoadenosine phosphosulphate reductase" evidence="5">
    <location>
        <begin position="28"/>
        <end position="196"/>
    </location>
</feature>
<dbReference type="PANTHER" id="PTHR46509">
    <property type="entry name" value="PHOSPHOADENOSINE PHOSPHOSULFATE REDUCTASE"/>
    <property type="match status" value="1"/>
</dbReference>
<dbReference type="GO" id="GO:0004604">
    <property type="term" value="F:phosphoadenylyl-sulfate reductase (thioredoxin) activity"/>
    <property type="evidence" value="ECO:0007669"/>
    <property type="project" value="UniProtKB-EC"/>
</dbReference>
<gene>
    <name evidence="4" type="primary">cysH</name>
    <name evidence="6" type="ORF">L2A60_17065</name>
</gene>
<dbReference type="EMBL" id="JAKGBZ010000049">
    <property type="protein sequence ID" value="MCF3948384.1"/>
    <property type="molecule type" value="Genomic_DNA"/>
</dbReference>
<dbReference type="HAMAP" id="MF_00063">
    <property type="entry name" value="CysH"/>
    <property type="match status" value="1"/>
</dbReference>
<dbReference type="Pfam" id="PF01507">
    <property type="entry name" value="PAPS_reduct"/>
    <property type="match status" value="1"/>
</dbReference>
<dbReference type="InterPro" id="IPR004511">
    <property type="entry name" value="PAPS/APS_Rdtase"/>
</dbReference>
<accession>A0ABS9E0B8</accession>
<dbReference type="InterPro" id="IPR002500">
    <property type="entry name" value="PAPS_reduct_dom"/>
</dbReference>
<keyword evidence="2 4" id="KW-0560">Oxidoreductase</keyword>
<feature type="binding site" evidence="4">
    <location>
        <position position="109"/>
    </location>
    <ligand>
        <name>[4Fe-4S] cluster</name>
        <dbReference type="ChEBI" id="CHEBI:49883"/>
    </ligand>
</feature>
<evidence type="ECO:0000256" key="3">
    <source>
        <dbReference type="ARBA" id="ARBA00024327"/>
    </source>
</evidence>
<dbReference type="PANTHER" id="PTHR46509:SF1">
    <property type="entry name" value="PHOSPHOADENOSINE PHOSPHOSULFATE REDUCTASE"/>
    <property type="match status" value="1"/>
</dbReference>
<comment type="similarity">
    <text evidence="1 4">Belongs to the PAPS reductase family. CysH subfamily.</text>
</comment>